<accession>A0A6J2YGV1</accession>
<evidence type="ECO:0000256" key="2">
    <source>
        <dbReference type="SAM" id="Phobius"/>
    </source>
</evidence>
<dbReference type="GO" id="GO:0005886">
    <property type="term" value="C:plasma membrane"/>
    <property type="evidence" value="ECO:0007669"/>
    <property type="project" value="TreeGrafter"/>
</dbReference>
<feature type="domain" description="Peptidase M12B" evidence="4">
    <location>
        <begin position="224"/>
        <end position="445"/>
    </location>
</feature>
<proteinExistence type="predicted"/>
<dbReference type="GO" id="GO:0006509">
    <property type="term" value="P:membrane protein ectodomain proteolysis"/>
    <property type="evidence" value="ECO:0007669"/>
    <property type="project" value="TreeGrafter"/>
</dbReference>
<dbReference type="InterPro" id="IPR036436">
    <property type="entry name" value="Disintegrin_dom_sf"/>
</dbReference>
<dbReference type="InterPro" id="IPR001590">
    <property type="entry name" value="Peptidase_M12B"/>
</dbReference>
<dbReference type="SUPFAM" id="SSF55486">
    <property type="entry name" value="Metalloproteases ('zincins'), catalytic domain"/>
    <property type="match status" value="1"/>
</dbReference>
<name>A0A6J2YGV1_SITOR</name>
<dbReference type="AlphaFoldDB" id="A0A6J2YGV1"/>
<dbReference type="InterPro" id="IPR051489">
    <property type="entry name" value="ADAM_Metalloproteinase"/>
</dbReference>
<dbReference type="PANTHER" id="PTHR45702:SF2">
    <property type="entry name" value="KUZBANIAN, ISOFORM A"/>
    <property type="match status" value="1"/>
</dbReference>
<comment type="caution">
    <text evidence="1">Lacks conserved residue(s) required for the propagation of feature annotation.</text>
</comment>
<evidence type="ECO:0000256" key="1">
    <source>
        <dbReference type="PROSITE-ProRule" id="PRU00276"/>
    </source>
</evidence>
<dbReference type="GO" id="GO:0046872">
    <property type="term" value="F:metal ion binding"/>
    <property type="evidence" value="ECO:0007669"/>
    <property type="project" value="UniProtKB-KW"/>
</dbReference>
<dbReference type="KEGG" id="soy:115887382"/>
<dbReference type="Proteomes" id="UP000504635">
    <property type="component" value="Unplaced"/>
</dbReference>
<dbReference type="PROSITE" id="PS50214">
    <property type="entry name" value="DISINTEGRIN_2"/>
    <property type="match status" value="1"/>
</dbReference>
<dbReference type="GeneID" id="115887382"/>
<keyword evidence="2" id="KW-1133">Transmembrane helix</keyword>
<feature type="binding site" evidence="1">
    <location>
        <position position="394"/>
    </location>
    <ligand>
        <name>Zn(2+)</name>
        <dbReference type="ChEBI" id="CHEBI:29105"/>
        <note>catalytic</note>
    </ligand>
</feature>
<dbReference type="RefSeq" id="XP_030762657.1">
    <property type="nucleotide sequence ID" value="XM_030906797.1"/>
</dbReference>
<dbReference type="Gene3D" id="4.10.70.10">
    <property type="entry name" value="Disintegrin domain"/>
    <property type="match status" value="1"/>
</dbReference>
<dbReference type="PANTHER" id="PTHR45702">
    <property type="entry name" value="ADAM10/ADAM17 METALLOPEPTIDASE FAMILY MEMBER"/>
    <property type="match status" value="1"/>
</dbReference>
<protein>
    <submittedName>
        <fullName evidence="6">Disintegrin and metalloproteinase domain-containing protein 10-like</fullName>
    </submittedName>
</protein>
<dbReference type="InterPro" id="IPR001762">
    <property type="entry name" value="Disintegrin_dom"/>
</dbReference>
<dbReference type="SMART" id="SM00050">
    <property type="entry name" value="DISIN"/>
    <property type="match status" value="1"/>
</dbReference>
<evidence type="ECO:0000313" key="6">
    <source>
        <dbReference type="RefSeq" id="XP_030762657.1"/>
    </source>
</evidence>
<dbReference type="PROSITE" id="PS50215">
    <property type="entry name" value="ADAM_MEPRO"/>
    <property type="match status" value="1"/>
</dbReference>
<sequence>MSIMENGYFPIILLCTVFDVFSICTNVLSCSTFKDMEKFPEYCKPSEEPLFSYDNKIVNRKREAIPFTYTFKTSYRNNMSNAYIRKTKSDIILEDRSTLTIIGDNGKKYTEDINKYNELYEGYMENRPQDSSIKGYIRDGYFFGRVVIDKTAYYIGETEPVASPLLFDRPYDLYKKLYDKKDPSYDAAFIKEAEKVYRESELDTNKMTEKEIMQRFRQWKKEGMLCPLLVVLENSFLRLLHKGNKKAAISHALFTLDEANAIWRRTDFDNEGGPDNIGFYIKKIEVIETEEPVYYIEPYNKTLINAVDYLRKFSTYTELGKYCLGVVLTHQVFKFGVVGLAYLGNRKSLTVGGICQKIIDNRTMNTMLASATTSTKDKINQMKFEAAIAHEIGHGFGANHDESEEYNNVTDPGYACRGHIMAPGMFDTFTDIKQISFSNCSKTDMMAGMVGHGSCMEPAKIPFCGNSIVEEDEDCDCGMRSQCEKDPCCVPRQTSERPCKVNRKEGHQCHPSQGICCTNECKYAILDNLHCKNFERTCPCPNGTESCYCGIRGRCIKNQCHSYECTRINLVECACAAESCHACCQIGNQCKPALLVTRDLLNKKNDSATFKYFVNQVSVSNNPPQKRPDVGGYTYEEFCQTNNGQRICVRTHFFIAKPGRYCVSRGNLGKCTKSIGDGKFKCKILPKTPKKQIFPLISGSWTIHFEQATILHILVLNSILIIIVSN</sequence>
<dbReference type="InParanoid" id="A0A6J2YGV1"/>
<evidence type="ECO:0000259" key="4">
    <source>
        <dbReference type="PROSITE" id="PS50215"/>
    </source>
</evidence>
<evidence type="ECO:0000313" key="5">
    <source>
        <dbReference type="Proteomes" id="UP000504635"/>
    </source>
</evidence>
<dbReference type="Gene3D" id="3.40.390.10">
    <property type="entry name" value="Collagenase (Catalytic Domain)"/>
    <property type="match status" value="1"/>
</dbReference>
<keyword evidence="1" id="KW-0479">Metal-binding</keyword>
<feature type="binding site" evidence="1">
    <location>
        <position position="390"/>
    </location>
    <ligand>
        <name>Zn(2+)</name>
        <dbReference type="ChEBI" id="CHEBI:29105"/>
        <note>catalytic</note>
    </ligand>
</feature>
<dbReference type="InterPro" id="IPR024079">
    <property type="entry name" value="MetalloPept_cat_dom_sf"/>
</dbReference>
<gene>
    <name evidence="6" type="primary">LOC115887382</name>
</gene>
<feature type="binding site" evidence="1">
    <location>
        <position position="400"/>
    </location>
    <ligand>
        <name>Zn(2+)</name>
        <dbReference type="ChEBI" id="CHEBI:29105"/>
        <note>catalytic</note>
    </ligand>
</feature>
<keyword evidence="1" id="KW-0862">Zinc</keyword>
<feature type="domain" description="Disintegrin" evidence="3">
    <location>
        <begin position="461"/>
        <end position="555"/>
    </location>
</feature>
<keyword evidence="5" id="KW-1185">Reference proteome</keyword>
<feature type="active site" evidence="1">
    <location>
        <position position="391"/>
    </location>
</feature>
<evidence type="ECO:0000259" key="3">
    <source>
        <dbReference type="PROSITE" id="PS50214"/>
    </source>
</evidence>
<dbReference type="GO" id="GO:0004222">
    <property type="term" value="F:metalloendopeptidase activity"/>
    <property type="evidence" value="ECO:0007669"/>
    <property type="project" value="InterPro"/>
</dbReference>
<dbReference type="Pfam" id="PF13574">
    <property type="entry name" value="Reprolysin_2"/>
    <property type="match status" value="1"/>
</dbReference>
<reference evidence="6" key="1">
    <citation type="submission" date="2025-08" db="UniProtKB">
        <authorList>
            <consortium name="RefSeq"/>
        </authorList>
    </citation>
    <scope>IDENTIFICATION</scope>
    <source>
        <tissue evidence="6">Gonads</tissue>
    </source>
</reference>
<keyword evidence="2" id="KW-0812">Transmembrane</keyword>
<keyword evidence="2" id="KW-0472">Membrane</keyword>
<organism evidence="5 6">
    <name type="scientific">Sitophilus oryzae</name>
    <name type="common">Rice weevil</name>
    <name type="synonym">Curculio oryzae</name>
    <dbReference type="NCBI Taxonomy" id="7048"/>
    <lineage>
        <taxon>Eukaryota</taxon>
        <taxon>Metazoa</taxon>
        <taxon>Ecdysozoa</taxon>
        <taxon>Arthropoda</taxon>
        <taxon>Hexapoda</taxon>
        <taxon>Insecta</taxon>
        <taxon>Pterygota</taxon>
        <taxon>Neoptera</taxon>
        <taxon>Endopterygota</taxon>
        <taxon>Coleoptera</taxon>
        <taxon>Polyphaga</taxon>
        <taxon>Cucujiformia</taxon>
        <taxon>Curculionidae</taxon>
        <taxon>Dryophthorinae</taxon>
        <taxon>Sitophilus</taxon>
    </lineage>
</organism>
<feature type="transmembrane region" description="Helical" evidence="2">
    <location>
        <begin position="7"/>
        <end position="28"/>
    </location>
</feature>
<dbReference type="OrthoDB" id="2131567at2759"/>